<dbReference type="InterPro" id="IPR000089">
    <property type="entry name" value="Biotin_lipoyl"/>
</dbReference>
<dbReference type="CDD" id="cd06848">
    <property type="entry name" value="GCS_H"/>
    <property type="match status" value="1"/>
</dbReference>
<dbReference type="GO" id="GO:0005960">
    <property type="term" value="C:glycine cleavage complex"/>
    <property type="evidence" value="ECO:0007669"/>
    <property type="project" value="UniProtKB-UniRule"/>
</dbReference>
<evidence type="ECO:0000256" key="1">
    <source>
        <dbReference type="ARBA" id="ARBA00009249"/>
    </source>
</evidence>
<feature type="domain" description="Lipoyl-binding" evidence="4">
    <location>
        <begin position="57"/>
        <end position="137"/>
    </location>
</feature>
<evidence type="ECO:0000313" key="5">
    <source>
        <dbReference type="EMBL" id="GFH30990.1"/>
    </source>
</evidence>
<dbReference type="InterPro" id="IPR033753">
    <property type="entry name" value="GCV_H/Fam206"/>
</dbReference>
<protein>
    <recommendedName>
        <fullName evidence="3">Glycine cleavage system H protein</fullName>
    </recommendedName>
</protein>
<gene>
    <name evidence="5" type="ORF">HaLaN_29931</name>
</gene>
<dbReference type="HAMAP" id="MF_00272">
    <property type="entry name" value="GcvH"/>
    <property type="match status" value="1"/>
</dbReference>
<dbReference type="AlphaFoldDB" id="A0A6A0ADL6"/>
<dbReference type="GO" id="GO:0005739">
    <property type="term" value="C:mitochondrion"/>
    <property type="evidence" value="ECO:0007669"/>
    <property type="project" value="UniProtKB-SubCell"/>
</dbReference>
<dbReference type="InterPro" id="IPR002930">
    <property type="entry name" value="GCV_H"/>
</dbReference>
<comment type="function">
    <text evidence="3">The H protein shuttles the methylamine group of glycine from the P protein to the T protein.</text>
</comment>
<reference evidence="5 6" key="1">
    <citation type="submission" date="2020-02" db="EMBL/GenBank/DDBJ databases">
        <title>Draft genome sequence of Haematococcus lacustris strain NIES-144.</title>
        <authorList>
            <person name="Morimoto D."/>
            <person name="Nakagawa S."/>
            <person name="Yoshida T."/>
            <person name="Sawayama S."/>
        </authorList>
    </citation>
    <scope>NUCLEOTIDE SEQUENCE [LARGE SCALE GENOMIC DNA]</scope>
    <source>
        <strain evidence="5 6">NIES-144</strain>
    </source>
</reference>
<keyword evidence="6" id="KW-1185">Reference proteome</keyword>
<comment type="cofactor">
    <cofactor evidence="3">
        <name>(R)-lipoate</name>
        <dbReference type="ChEBI" id="CHEBI:83088"/>
    </cofactor>
    <text evidence="3">Binds 1 lipoyl cofactor covalently.</text>
</comment>
<keyword evidence="2 3" id="KW-0450">Lipoyl</keyword>
<dbReference type="Gene3D" id="2.40.50.100">
    <property type="match status" value="1"/>
</dbReference>
<dbReference type="PROSITE" id="PS50968">
    <property type="entry name" value="BIOTINYL_LIPOYL"/>
    <property type="match status" value="1"/>
</dbReference>
<dbReference type="PANTHER" id="PTHR11715:SF3">
    <property type="entry name" value="GLYCINE CLEAVAGE SYSTEM H PROTEIN-RELATED"/>
    <property type="match status" value="1"/>
</dbReference>
<dbReference type="EMBL" id="BLLF01005272">
    <property type="protein sequence ID" value="GFH30990.1"/>
    <property type="molecule type" value="Genomic_DNA"/>
</dbReference>
<sequence length="161" mass="17020">MAQSARSLILTFAGLRPFARSELLPASVVLGARSFAKVIEGYKYAKSHEWAKVDGGVATVGISDHAQAELGDVVYVELPDVGKEVKQGETFGVVESAASDVYSPVSGEVVEVNTLLADKPATVNADPYTSGWIIKVKLSDTSNLSTLMDSAAYQAVCDEAH</sequence>
<evidence type="ECO:0000259" key="4">
    <source>
        <dbReference type="PROSITE" id="PS50968"/>
    </source>
</evidence>
<dbReference type="NCBIfam" id="TIGR00527">
    <property type="entry name" value="gcvH"/>
    <property type="match status" value="1"/>
</dbReference>
<dbReference type="InterPro" id="IPR011053">
    <property type="entry name" value="Single_hybrid_motif"/>
</dbReference>
<dbReference type="SUPFAM" id="SSF51230">
    <property type="entry name" value="Single hybrid motif"/>
    <property type="match status" value="1"/>
</dbReference>
<dbReference type="Proteomes" id="UP000485058">
    <property type="component" value="Unassembled WGS sequence"/>
</dbReference>
<dbReference type="NCBIfam" id="NF002270">
    <property type="entry name" value="PRK01202.1"/>
    <property type="match status" value="1"/>
</dbReference>
<accession>A0A6A0ADL6</accession>
<dbReference type="PANTHER" id="PTHR11715">
    <property type="entry name" value="GLYCINE CLEAVAGE SYSTEM H PROTEIN"/>
    <property type="match status" value="1"/>
</dbReference>
<comment type="similarity">
    <text evidence="1 3">Belongs to the GcvH family.</text>
</comment>
<dbReference type="InterPro" id="IPR017453">
    <property type="entry name" value="GCV_H_sub"/>
</dbReference>
<evidence type="ECO:0000313" key="6">
    <source>
        <dbReference type="Proteomes" id="UP000485058"/>
    </source>
</evidence>
<evidence type="ECO:0000256" key="3">
    <source>
        <dbReference type="RuleBase" id="RU364055"/>
    </source>
</evidence>
<dbReference type="GO" id="GO:0019464">
    <property type="term" value="P:glycine decarboxylation via glycine cleavage system"/>
    <property type="evidence" value="ECO:0007669"/>
    <property type="project" value="UniProtKB-UniRule"/>
</dbReference>
<comment type="subcellular location">
    <subcellularLocation>
        <location evidence="3">Mitochondrion</location>
    </subcellularLocation>
</comment>
<dbReference type="Pfam" id="PF01597">
    <property type="entry name" value="GCV_H"/>
    <property type="match status" value="1"/>
</dbReference>
<comment type="caution">
    <text evidence="5">The sequence shown here is derived from an EMBL/GenBank/DDBJ whole genome shotgun (WGS) entry which is preliminary data.</text>
</comment>
<keyword evidence="3" id="KW-0809">Transit peptide</keyword>
<keyword evidence="3" id="KW-0496">Mitochondrion</keyword>
<comment type="subunit">
    <text evidence="3">The glycine cleavage system is composed of four proteins: P, T, L and H.</text>
</comment>
<dbReference type="GO" id="GO:0009249">
    <property type="term" value="P:protein lipoylation"/>
    <property type="evidence" value="ECO:0007669"/>
    <property type="project" value="TreeGrafter"/>
</dbReference>
<evidence type="ECO:0000256" key="2">
    <source>
        <dbReference type="ARBA" id="ARBA00022823"/>
    </source>
</evidence>
<name>A0A6A0ADL6_HAELA</name>
<organism evidence="5 6">
    <name type="scientific">Haematococcus lacustris</name>
    <name type="common">Green alga</name>
    <name type="synonym">Haematococcus pluvialis</name>
    <dbReference type="NCBI Taxonomy" id="44745"/>
    <lineage>
        <taxon>Eukaryota</taxon>
        <taxon>Viridiplantae</taxon>
        <taxon>Chlorophyta</taxon>
        <taxon>core chlorophytes</taxon>
        <taxon>Chlorophyceae</taxon>
        <taxon>CS clade</taxon>
        <taxon>Chlamydomonadales</taxon>
        <taxon>Haematococcaceae</taxon>
        <taxon>Haematococcus</taxon>
    </lineage>
</organism>
<proteinExistence type="inferred from homology"/>